<dbReference type="PANTHER" id="PTHR47506">
    <property type="entry name" value="TRANSCRIPTIONAL REGULATORY PROTEIN"/>
    <property type="match status" value="1"/>
</dbReference>
<gene>
    <name evidence="6" type="ORF">IQ260_15280</name>
</gene>
<keyword evidence="7" id="KW-1185">Reference proteome</keyword>
<evidence type="ECO:0000256" key="2">
    <source>
        <dbReference type="ARBA" id="ARBA00023125"/>
    </source>
</evidence>
<dbReference type="AlphaFoldDB" id="A0A928ZV23"/>
<evidence type="ECO:0000313" key="7">
    <source>
        <dbReference type="Proteomes" id="UP000615026"/>
    </source>
</evidence>
<dbReference type="PANTHER" id="PTHR47506:SF7">
    <property type="entry name" value="TRANSCRIPTIONAL REGULATORY PROTEIN"/>
    <property type="match status" value="1"/>
</dbReference>
<dbReference type="InterPro" id="IPR036271">
    <property type="entry name" value="Tet_transcr_reg_TetR-rel_C_sf"/>
</dbReference>
<dbReference type="RefSeq" id="WP_193993964.1">
    <property type="nucleotide sequence ID" value="NZ_JADEXP010000135.1"/>
</dbReference>
<keyword evidence="3" id="KW-0804">Transcription</keyword>
<dbReference type="EMBL" id="JADEXP010000135">
    <property type="protein sequence ID" value="MBE9068012.1"/>
    <property type="molecule type" value="Genomic_DNA"/>
</dbReference>
<evidence type="ECO:0000256" key="3">
    <source>
        <dbReference type="ARBA" id="ARBA00023163"/>
    </source>
</evidence>
<dbReference type="Gene3D" id="1.10.357.10">
    <property type="entry name" value="Tetracycline Repressor, domain 2"/>
    <property type="match status" value="1"/>
</dbReference>
<evidence type="ECO:0000259" key="5">
    <source>
        <dbReference type="PROSITE" id="PS50977"/>
    </source>
</evidence>
<evidence type="ECO:0000256" key="4">
    <source>
        <dbReference type="PROSITE-ProRule" id="PRU00335"/>
    </source>
</evidence>
<organism evidence="6 7">
    <name type="scientific">Leptolyngbya cf. ectocarpi LEGE 11479</name>
    <dbReference type="NCBI Taxonomy" id="1828722"/>
    <lineage>
        <taxon>Bacteria</taxon>
        <taxon>Bacillati</taxon>
        <taxon>Cyanobacteriota</taxon>
        <taxon>Cyanophyceae</taxon>
        <taxon>Leptolyngbyales</taxon>
        <taxon>Leptolyngbyaceae</taxon>
        <taxon>Leptolyngbya group</taxon>
        <taxon>Leptolyngbya</taxon>
    </lineage>
</organism>
<keyword evidence="2 4" id="KW-0238">DNA-binding</keyword>
<dbReference type="Pfam" id="PF00440">
    <property type="entry name" value="TetR_N"/>
    <property type="match status" value="1"/>
</dbReference>
<comment type="caution">
    <text evidence="6">The sequence shown here is derived from an EMBL/GenBank/DDBJ whole genome shotgun (WGS) entry which is preliminary data.</text>
</comment>
<sequence>MPKEDYVPILFSLFRQYGYDGATLSKISAATGLGKASLYHHFPGGKDDMVASLLNHSESWLEENVLQLMASEGNPQARLQKMCDRINDLYAEGTQPCLLAILGAGTGRDVFHDRVKAVLAAWIGAIANVLIESGLDDALALKRGQDALIAIQGALIMSQSLDDTSLFLRIIQQLPQALLRTE</sequence>
<accession>A0A928ZV23</accession>
<feature type="domain" description="HTH tetR-type" evidence="5">
    <location>
        <begin position="1"/>
        <end position="60"/>
    </location>
</feature>
<dbReference type="InterPro" id="IPR009057">
    <property type="entry name" value="Homeodomain-like_sf"/>
</dbReference>
<feature type="DNA-binding region" description="H-T-H motif" evidence="4">
    <location>
        <begin position="23"/>
        <end position="42"/>
    </location>
</feature>
<dbReference type="PROSITE" id="PS50977">
    <property type="entry name" value="HTH_TETR_2"/>
    <property type="match status" value="1"/>
</dbReference>
<name>A0A928ZV23_LEPEC</name>
<dbReference type="Pfam" id="PF21993">
    <property type="entry name" value="TetR_C_13_2"/>
    <property type="match status" value="1"/>
</dbReference>
<dbReference type="GO" id="GO:0003677">
    <property type="term" value="F:DNA binding"/>
    <property type="evidence" value="ECO:0007669"/>
    <property type="project" value="UniProtKB-UniRule"/>
</dbReference>
<dbReference type="InterPro" id="IPR001647">
    <property type="entry name" value="HTH_TetR"/>
</dbReference>
<dbReference type="InterPro" id="IPR054156">
    <property type="entry name" value="YxaF_TetR_C"/>
</dbReference>
<reference evidence="6" key="1">
    <citation type="submission" date="2020-10" db="EMBL/GenBank/DDBJ databases">
        <authorList>
            <person name="Castelo-Branco R."/>
            <person name="Eusebio N."/>
            <person name="Adriana R."/>
            <person name="Vieira A."/>
            <person name="Brugerolle De Fraissinette N."/>
            <person name="Rezende De Castro R."/>
            <person name="Schneider M.P."/>
            <person name="Vasconcelos V."/>
            <person name="Leao P.N."/>
        </authorList>
    </citation>
    <scope>NUCLEOTIDE SEQUENCE</scope>
    <source>
        <strain evidence="6">LEGE 11479</strain>
    </source>
</reference>
<dbReference type="SUPFAM" id="SSF46689">
    <property type="entry name" value="Homeodomain-like"/>
    <property type="match status" value="1"/>
</dbReference>
<proteinExistence type="predicted"/>
<dbReference type="SUPFAM" id="SSF48498">
    <property type="entry name" value="Tetracyclin repressor-like, C-terminal domain"/>
    <property type="match status" value="1"/>
</dbReference>
<evidence type="ECO:0000256" key="1">
    <source>
        <dbReference type="ARBA" id="ARBA00023015"/>
    </source>
</evidence>
<dbReference type="Proteomes" id="UP000615026">
    <property type="component" value="Unassembled WGS sequence"/>
</dbReference>
<protein>
    <submittedName>
        <fullName evidence="6">TetR/AcrR family transcriptional regulator</fullName>
    </submittedName>
</protein>
<evidence type="ECO:0000313" key="6">
    <source>
        <dbReference type="EMBL" id="MBE9068012.1"/>
    </source>
</evidence>
<keyword evidence="1" id="KW-0805">Transcription regulation</keyword>